<protein>
    <recommendedName>
        <fullName evidence="3">Ribosomal protein L32</fullName>
    </recommendedName>
</protein>
<name>A0AAV1JTA6_9NEOP</name>
<dbReference type="AlphaFoldDB" id="A0AAV1JTA6"/>
<reference evidence="1 2" key="1">
    <citation type="submission" date="2023-11" db="EMBL/GenBank/DDBJ databases">
        <authorList>
            <person name="Okamura Y."/>
        </authorList>
    </citation>
    <scope>NUCLEOTIDE SEQUENCE [LARGE SCALE GENOMIC DNA]</scope>
</reference>
<comment type="caution">
    <text evidence="1">The sequence shown here is derived from an EMBL/GenBank/DDBJ whole genome shotgun (WGS) entry which is preliminary data.</text>
</comment>
<accession>A0AAV1JTA6</accession>
<evidence type="ECO:0000313" key="2">
    <source>
        <dbReference type="Proteomes" id="UP001497472"/>
    </source>
</evidence>
<proteinExistence type="predicted"/>
<dbReference type="Proteomes" id="UP001497472">
    <property type="component" value="Unassembled WGS sequence"/>
</dbReference>
<organism evidence="1 2">
    <name type="scientific">Leptosia nina</name>
    <dbReference type="NCBI Taxonomy" id="320188"/>
    <lineage>
        <taxon>Eukaryota</taxon>
        <taxon>Metazoa</taxon>
        <taxon>Ecdysozoa</taxon>
        <taxon>Arthropoda</taxon>
        <taxon>Hexapoda</taxon>
        <taxon>Insecta</taxon>
        <taxon>Pterygota</taxon>
        <taxon>Neoptera</taxon>
        <taxon>Endopterygota</taxon>
        <taxon>Lepidoptera</taxon>
        <taxon>Glossata</taxon>
        <taxon>Ditrysia</taxon>
        <taxon>Papilionoidea</taxon>
        <taxon>Pieridae</taxon>
        <taxon>Pierinae</taxon>
        <taxon>Leptosia</taxon>
    </lineage>
</organism>
<evidence type="ECO:0008006" key="3">
    <source>
        <dbReference type="Google" id="ProtNLM"/>
    </source>
</evidence>
<gene>
    <name evidence="1" type="ORF">LNINA_LOCUS11784</name>
</gene>
<dbReference type="EMBL" id="CAVLEF010000163">
    <property type="protein sequence ID" value="CAK1552754.1"/>
    <property type="molecule type" value="Genomic_DNA"/>
</dbReference>
<keyword evidence="2" id="KW-1185">Reference proteome</keyword>
<sequence>MLQQEVDAGALIPLVPFENELYLESRRAQTRSRAVSKFRRKKTRVAEPRWKLKCGIKVTKLEEINWKRTVNRI</sequence>
<evidence type="ECO:0000313" key="1">
    <source>
        <dbReference type="EMBL" id="CAK1552754.1"/>
    </source>
</evidence>